<evidence type="ECO:0000256" key="4">
    <source>
        <dbReference type="ARBA" id="ARBA00022741"/>
    </source>
</evidence>
<evidence type="ECO:0000256" key="1">
    <source>
        <dbReference type="ARBA" id="ARBA00004417"/>
    </source>
</evidence>
<comment type="caution">
    <text evidence="7">The sequence shown here is derived from an EMBL/GenBank/DDBJ whole genome shotgun (WGS) entry which is preliminary data.</text>
</comment>
<dbReference type="InterPro" id="IPR050086">
    <property type="entry name" value="MetN_ABC_transporter-like"/>
</dbReference>
<evidence type="ECO:0000313" key="7">
    <source>
        <dbReference type="EMBL" id="CAH0990293.1"/>
    </source>
</evidence>
<sequence>MINIRGLHKSFNGTTVLNNIDLDIAVGEVVVVIGSSGTGKSTLLRCVNFLEQAERGVISVNDISVNAENVKQKELVNLRKHIAFVFQNYGLFANKTALQNITEGLIHVQGMSQQQADIIARRTLDSIGLSERADAWPSQLSGGQQQRVGIGRAMAQNADIIVMDEPTSALDPEITGEVMALIKQLADQKTTMLITTHEMAFARDIASRIIYMEGGEIVEQGTPEAVFDKPQDPRTQRFLSRL</sequence>
<dbReference type="SUPFAM" id="SSF52540">
    <property type="entry name" value="P-loop containing nucleoside triphosphate hydrolases"/>
    <property type="match status" value="1"/>
</dbReference>
<dbReference type="PROSITE" id="PS00211">
    <property type="entry name" value="ABC_TRANSPORTER_1"/>
    <property type="match status" value="1"/>
</dbReference>
<protein>
    <submittedName>
        <fullName evidence="7">Amino-acid import ATP-binding protein YxeO</fullName>
        <ecNumber evidence="7">3.6.3.-</ecNumber>
    </submittedName>
</protein>
<dbReference type="GO" id="GO:0016787">
    <property type="term" value="F:hydrolase activity"/>
    <property type="evidence" value="ECO:0007669"/>
    <property type="project" value="UniProtKB-KW"/>
</dbReference>
<organism evidence="7 8">
    <name type="scientific">Sinobacterium norvegicum</name>
    <dbReference type="NCBI Taxonomy" id="1641715"/>
    <lineage>
        <taxon>Bacteria</taxon>
        <taxon>Pseudomonadati</taxon>
        <taxon>Pseudomonadota</taxon>
        <taxon>Gammaproteobacteria</taxon>
        <taxon>Cellvibrionales</taxon>
        <taxon>Spongiibacteraceae</taxon>
        <taxon>Sinobacterium</taxon>
    </lineage>
</organism>
<gene>
    <name evidence="7" type="primary">yxeO</name>
    <name evidence="7" type="ORF">SIN8267_00385</name>
</gene>
<dbReference type="InterPro" id="IPR017871">
    <property type="entry name" value="ABC_transporter-like_CS"/>
</dbReference>
<dbReference type="EMBL" id="CAKLPX010000001">
    <property type="protein sequence ID" value="CAH0990293.1"/>
    <property type="molecule type" value="Genomic_DNA"/>
</dbReference>
<comment type="similarity">
    <text evidence="2">Belongs to the ABC transporter superfamily.</text>
</comment>
<dbReference type="GO" id="GO:0005524">
    <property type="term" value="F:ATP binding"/>
    <property type="evidence" value="ECO:0007669"/>
    <property type="project" value="UniProtKB-KW"/>
</dbReference>
<dbReference type="PROSITE" id="PS50893">
    <property type="entry name" value="ABC_TRANSPORTER_2"/>
    <property type="match status" value="1"/>
</dbReference>
<dbReference type="PANTHER" id="PTHR43166:SF15">
    <property type="entry name" value="HISTIDINE TRANSPORT ATP-BINDING PROTEIN HISP"/>
    <property type="match status" value="1"/>
</dbReference>
<name>A0ABN8EF82_9GAMM</name>
<dbReference type="RefSeq" id="WP_237442976.1">
    <property type="nucleotide sequence ID" value="NZ_CAKLPX010000001.1"/>
</dbReference>
<reference evidence="7" key="1">
    <citation type="submission" date="2021-12" db="EMBL/GenBank/DDBJ databases">
        <authorList>
            <person name="Rodrigo-Torres L."/>
            <person name="Arahal R. D."/>
            <person name="Lucena T."/>
        </authorList>
    </citation>
    <scope>NUCLEOTIDE SEQUENCE</scope>
    <source>
        <strain evidence="7">CECT 8267</strain>
    </source>
</reference>
<keyword evidence="3" id="KW-0813">Transport</keyword>
<evidence type="ECO:0000256" key="5">
    <source>
        <dbReference type="ARBA" id="ARBA00022840"/>
    </source>
</evidence>
<dbReference type="Pfam" id="PF00005">
    <property type="entry name" value="ABC_tran"/>
    <property type="match status" value="1"/>
</dbReference>
<comment type="subcellular location">
    <subcellularLocation>
        <location evidence="1">Cell inner membrane</location>
        <topology evidence="1">Peripheral membrane protein</topology>
    </subcellularLocation>
</comment>
<evidence type="ECO:0000256" key="3">
    <source>
        <dbReference type="ARBA" id="ARBA00022448"/>
    </source>
</evidence>
<dbReference type="EC" id="3.6.3.-" evidence="7"/>
<keyword evidence="4" id="KW-0547">Nucleotide-binding</keyword>
<dbReference type="InterPro" id="IPR030679">
    <property type="entry name" value="ABC_ATPase_HisP-typ"/>
</dbReference>
<dbReference type="InterPro" id="IPR003439">
    <property type="entry name" value="ABC_transporter-like_ATP-bd"/>
</dbReference>
<dbReference type="InterPro" id="IPR003593">
    <property type="entry name" value="AAA+_ATPase"/>
</dbReference>
<feature type="domain" description="ABC transporter" evidence="6">
    <location>
        <begin position="2"/>
        <end position="239"/>
    </location>
</feature>
<dbReference type="Gene3D" id="3.40.50.300">
    <property type="entry name" value="P-loop containing nucleotide triphosphate hydrolases"/>
    <property type="match status" value="1"/>
</dbReference>
<keyword evidence="8" id="KW-1185">Reference proteome</keyword>
<dbReference type="SMART" id="SM00382">
    <property type="entry name" value="AAA"/>
    <property type="match status" value="1"/>
</dbReference>
<evidence type="ECO:0000256" key="2">
    <source>
        <dbReference type="ARBA" id="ARBA00005417"/>
    </source>
</evidence>
<proteinExistence type="inferred from homology"/>
<evidence type="ECO:0000259" key="6">
    <source>
        <dbReference type="PROSITE" id="PS50893"/>
    </source>
</evidence>
<dbReference type="PIRSF" id="PIRSF039085">
    <property type="entry name" value="ABC_ATPase_HisP"/>
    <property type="match status" value="1"/>
</dbReference>
<keyword evidence="7" id="KW-0378">Hydrolase</keyword>
<accession>A0ABN8EF82</accession>
<dbReference type="PANTHER" id="PTHR43166">
    <property type="entry name" value="AMINO ACID IMPORT ATP-BINDING PROTEIN"/>
    <property type="match status" value="1"/>
</dbReference>
<dbReference type="InterPro" id="IPR027417">
    <property type="entry name" value="P-loop_NTPase"/>
</dbReference>
<evidence type="ECO:0000313" key="8">
    <source>
        <dbReference type="Proteomes" id="UP000838100"/>
    </source>
</evidence>
<dbReference type="Proteomes" id="UP000838100">
    <property type="component" value="Unassembled WGS sequence"/>
</dbReference>
<keyword evidence="5 7" id="KW-0067">ATP-binding</keyword>